<dbReference type="Proteomes" id="UP001155128">
    <property type="component" value="Unassembled WGS sequence"/>
</dbReference>
<evidence type="ECO:0000256" key="14">
    <source>
        <dbReference type="SAM" id="Phobius"/>
    </source>
</evidence>
<keyword evidence="6 14" id="KW-1133">Transmembrane helix</keyword>
<dbReference type="SUPFAM" id="SSF54534">
    <property type="entry name" value="FKBP-like"/>
    <property type="match status" value="1"/>
</dbReference>
<dbReference type="GO" id="GO:0005886">
    <property type="term" value="C:plasma membrane"/>
    <property type="evidence" value="ECO:0007669"/>
    <property type="project" value="UniProtKB-SubCell"/>
</dbReference>
<evidence type="ECO:0000256" key="7">
    <source>
        <dbReference type="ARBA" id="ARBA00023136"/>
    </source>
</evidence>
<organism evidence="16 17">
    <name type="scientific">Sphingomicrobium sediminis</name>
    <dbReference type="NCBI Taxonomy" id="2950949"/>
    <lineage>
        <taxon>Bacteria</taxon>
        <taxon>Pseudomonadati</taxon>
        <taxon>Pseudomonadota</taxon>
        <taxon>Alphaproteobacteria</taxon>
        <taxon>Sphingomonadales</taxon>
        <taxon>Sphingomonadaceae</taxon>
        <taxon>Sphingomicrobium</taxon>
    </lineage>
</organism>
<feature type="domain" description="PpiC" evidence="15">
    <location>
        <begin position="251"/>
        <end position="373"/>
    </location>
</feature>
<dbReference type="Gene3D" id="3.10.50.40">
    <property type="match status" value="1"/>
</dbReference>
<protein>
    <recommendedName>
        <fullName evidence="2">Parvulin-like PPIase</fullName>
    </recommendedName>
    <alternativeName>
        <fullName evidence="9">Peptidyl-prolyl cis-trans isomerase plp</fullName>
    </alternativeName>
    <alternativeName>
        <fullName evidence="12">Periplasmic chaperone PpiD</fullName>
    </alternativeName>
    <alternativeName>
        <fullName evidence="13">Periplasmic folding chaperone</fullName>
    </alternativeName>
    <alternativeName>
        <fullName evidence="10">Rotamase plp</fullName>
    </alternativeName>
</protein>
<feature type="transmembrane region" description="Helical" evidence="14">
    <location>
        <begin position="12"/>
        <end position="32"/>
    </location>
</feature>
<dbReference type="PANTHER" id="PTHR47529:SF1">
    <property type="entry name" value="PERIPLASMIC CHAPERONE PPID"/>
    <property type="match status" value="1"/>
</dbReference>
<evidence type="ECO:0000313" key="16">
    <source>
        <dbReference type="EMBL" id="MCM8557004.1"/>
    </source>
</evidence>
<gene>
    <name evidence="16" type="ORF">NDO55_04125</name>
</gene>
<keyword evidence="8" id="KW-0143">Chaperone</keyword>
<accession>A0A9X2J1R6</accession>
<evidence type="ECO:0000256" key="1">
    <source>
        <dbReference type="ARBA" id="ARBA00004382"/>
    </source>
</evidence>
<dbReference type="EMBL" id="JAMSHT010000001">
    <property type="protein sequence ID" value="MCM8557004.1"/>
    <property type="molecule type" value="Genomic_DNA"/>
</dbReference>
<dbReference type="InterPro" id="IPR000297">
    <property type="entry name" value="PPIase_PpiC"/>
</dbReference>
<evidence type="ECO:0000256" key="11">
    <source>
        <dbReference type="ARBA" id="ARBA00038408"/>
    </source>
</evidence>
<keyword evidence="16" id="KW-0413">Isomerase</keyword>
<comment type="subcellular location">
    <subcellularLocation>
        <location evidence="1">Cell inner membrane</location>
        <topology evidence="1">Single-pass type II membrane protein</topology>
        <orientation evidence="1">Periplasmic side</orientation>
    </subcellularLocation>
</comment>
<dbReference type="InterPro" id="IPR052029">
    <property type="entry name" value="PpiD_chaperone"/>
</dbReference>
<evidence type="ECO:0000256" key="13">
    <source>
        <dbReference type="ARBA" id="ARBA00042775"/>
    </source>
</evidence>
<comment type="caution">
    <text evidence="16">The sequence shown here is derived from an EMBL/GenBank/DDBJ whole genome shotgun (WGS) entry which is preliminary data.</text>
</comment>
<dbReference type="PANTHER" id="PTHR47529">
    <property type="entry name" value="PEPTIDYL-PROLYL CIS-TRANS ISOMERASE D"/>
    <property type="match status" value="1"/>
</dbReference>
<sequence length="650" mass="70365">MLSKFRNLSKSTVGTIALFGFMGLIVASFALADLANVSSGGFGLGSNTLAKAGDKEVTDLDMTQEMERQLNLLRQTNPEATYADLAGDFDPILRQQIQDRALWAFAEANGLRISKALVDAEIARLPGAIGLDGRLTPESYQAFLARARLTDQQVRRLITADLNQRLLVAPVGAEPRLPTAFSRTYASMLLEQRTGLLGLIPTAEIAGAIDVTDAEVEEYYERSRLTYTIPQRKVLRIAQLNADRFSDMTATPQEIADALAAREGEFGAREIRVISQVVVADRATADAIVERTRNDTFVNAVAPENFSAADISVGPQNKSEFRDLAGQEVADAVFDPDVGPDSVVGPIRSPFGWHVVKVDGITVEQGQDEAAARAEAIAEIEQRKRGNALADLIVDVEDDIADGSTLDEVIERYDLELLVTPPITALGRAPGQPSFVLPEELFVALREFDDLLPEDDPETVSYIDGNGYALVKVDEVVEPAPPPLSEIRQRVRSDLVTERAVAQARQLAQQIRDAVADGTPMADAVAEVEAETGLDLPAPEETQMRLLDLTRFGQNAPPPLRMLFRLSEGAVQLAGDPTNQGIFIVQLISAERGDASAATSLIAETNEGFLQPVASEIQLQFLNALEQDIGVTRNEEAIEASRTRIIGGGN</sequence>
<dbReference type="SUPFAM" id="SSF109998">
    <property type="entry name" value="Triger factor/SurA peptide-binding domain-like"/>
    <property type="match status" value="1"/>
</dbReference>
<dbReference type="Pfam" id="PF13145">
    <property type="entry name" value="Rotamase_2"/>
    <property type="match status" value="1"/>
</dbReference>
<dbReference type="AlphaFoldDB" id="A0A9X2J1R6"/>
<keyword evidence="7 14" id="KW-0472">Membrane</keyword>
<dbReference type="InterPro" id="IPR027304">
    <property type="entry name" value="Trigger_fact/SurA_dom_sf"/>
</dbReference>
<evidence type="ECO:0000256" key="3">
    <source>
        <dbReference type="ARBA" id="ARBA00022475"/>
    </source>
</evidence>
<comment type="similarity">
    <text evidence="11">Belongs to the PpiD chaperone family.</text>
</comment>
<proteinExistence type="inferred from homology"/>
<dbReference type="Pfam" id="PF13624">
    <property type="entry name" value="SurA_N_3"/>
    <property type="match status" value="1"/>
</dbReference>
<keyword evidence="17" id="KW-1185">Reference proteome</keyword>
<dbReference type="GO" id="GO:0003755">
    <property type="term" value="F:peptidyl-prolyl cis-trans isomerase activity"/>
    <property type="evidence" value="ECO:0007669"/>
    <property type="project" value="InterPro"/>
</dbReference>
<evidence type="ECO:0000256" key="12">
    <source>
        <dbReference type="ARBA" id="ARBA00040743"/>
    </source>
</evidence>
<evidence type="ECO:0000256" key="6">
    <source>
        <dbReference type="ARBA" id="ARBA00022989"/>
    </source>
</evidence>
<evidence type="ECO:0000256" key="4">
    <source>
        <dbReference type="ARBA" id="ARBA00022519"/>
    </source>
</evidence>
<evidence type="ECO:0000256" key="5">
    <source>
        <dbReference type="ARBA" id="ARBA00022692"/>
    </source>
</evidence>
<evidence type="ECO:0000256" key="9">
    <source>
        <dbReference type="ARBA" id="ARBA00030642"/>
    </source>
</evidence>
<evidence type="ECO:0000259" key="15">
    <source>
        <dbReference type="Pfam" id="PF13145"/>
    </source>
</evidence>
<keyword evidence="3" id="KW-1003">Cell membrane</keyword>
<reference evidence="16" key="1">
    <citation type="submission" date="2022-06" db="EMBL/GenBank/DDBJ databases">
        <title>Sphingomicrobium sedimins sp. nov., a marine bacterium isolated from tidal flat.</title>
        <authorList>
            <person name="Kim C.-H."/>
            <person name="Yoo Y."/>
            <person name="Kim J.-J."/>
        </authorList>
    </citation>
    <scope>NUCLEOTIDE SEQUENCE</scope>
    <source>
        <strain evidence="16">GRR-S6-50</strain>
    </source>
</reference>
<evidence type="ECO:0000256" key="8">
    <source>
        <dbReference type="ARBA" id="ARBA00023186"/>
    </source>
</evidence>
<dbReference type="InterPro" id="IPR046357">
    <property type="entry name" value="PPIase_dom_sf"/>
</dbReference>
<name>A0A9X2J1R6_9SPHN</name>
<evidence type="ECO:0000313" key="17">
    <source>
        <dbReference type="Proteomes" id="UP001155128"/>
    </source>
</evidence>
<keyword evidence="4" id="KW-0997">Cell inner membrane</keyword>
<dbReference type="RefSeq" id="WP_252112693.1">
    <property type="nucleotide sequence ID" value="NZ_JAMSHT010000001.1"/>
</dbReference>
<evidence type="ECO:0000256" key="10">
    <source>
        <dbReference type="ARBA" id="ARBA00031484"/>
    </source>
</evidence>
<keyword evidence="5 14" id="KW-0812">Transmembrane</keyword>
<evidence type="ECO:0000256" key="2">
    <source>
        <dbReference type="ARBA" id="ARBA00018370"/>
    </source>
</evidence>